<dbReference type="NCBIfam" id="TIGR00797">
    <property type="entry name" value="matE"/>
    <property type="match status" value="1"/>
</dbReference>
<dbReference type="EMBL" id="JBAWKS010000001">
    <property type="protein sequence ID" value="MEI4550642.1"/>
    <property type="molecule type" value="Genomic_DNA"/>
</dbReference>
<comment type="similarity">
    <text evidence="2">Belongs to the multi antimicrobial extrusion (MATE) (TC 2.A.66.1) family.</text>
</comment>
<dbReference type="InterPro" id="IPR044644">
    <property type="entry name" value="DinF-like"/>
</dbReference>
<evidence type="ECO:0000256" key="3">
    <source>
        <dbReference type="ARBA" id="ARBA00022692"/>
    </source>
</evidence>
<dbReference type="PANTHER" id="PTHR42893">
    <property type="entry name" value="PROTEIN DETOXIFICATION 44, CHLOROPLASTIC-RELATED"/>
    <property type="match status" value="1"/>
</dbReference>
<feature type="transmembrane region" description="Helical" evidence="6">
    <location>
        <begin position="271"/>
        <end position="295"/>
    </location>
</feature>
<reference evidence="7 8" key="1">
    <citation type="submission" date="2023-12" db="EMBL/GenBank/DDBJ databases">
        <title>Friends and Foes: Symbiotic and Algicidal bacterial influence on Karenia brevis blooms.</title>
        <authorList>
            <person name="Fei C."/>
            <person name="Mohamed A.R."/>
            <person name="Booker A."/>
            <person name="Arshad M."/>
            <person name="Klass S."/>
            <person name="Ahn S."/>
            <person name="Gilbert P.M."/>
            <person name="Heil C.A."/>
            <person name="Martinez J.M."/>
            <person name="Amin S.A."/>
        </authorList>
    </citation>
    <scope>NUCLEOTIDE SEQUENCE [LARGE SCALE GENOMIC DNA]</scope>
    <source>
        <strain evidence="7 8">CE15</strain>
    </source>
</reference>
<evidence type="ECO:0000256" key="5">
    <source>
        <dbReference type="ARBA" id="ARBA00023136"/>
    </source>
</evidence>
<protein>
    <submittedName>
        <fullName evidence="7">MATE family efflux transporter</fullName>
    </submittedName>
</protein>
<dbReference type="Pfam" id="PF01554">
    <property type="entry name" value="MatE"/>
    <property type="match status" value="2"/>
</dbReference>
<comment type="caution">
    <text evidence="7">The sequence shown here is derived from an EMBL/GenBank/DDBJ whole genome shotgun (WGS) entry which is preliminary data.</text>
</comment>
<feature type="transmembrane region" description="Helical" evidence="6">
    <location>
        <begin position="96"/>
        <end position="118"/>
    </location>
</feature>
<evidence type="ECO:0000256" key="6">
    <source>
        <dbReference type="SAM" id="Phobius"/>
    </source>
</evidence>
<accession>A0ABU8EUN2</accession>
<evidence type="ECO:0000313" key="7">
    <source>
        <dbReference type="EMBL" id="MEI4550642.1"/>
    </source>
</evidence>
<feature type="transmembrane region" description="Helical" evidence="6">
    <location>
        <begin position="47"/>
        <end position="69"/>
    </location>
</feature>
<feature type="transmembrane region" description="Helical" evidence="6">
    <location>
        <begin position="390"/>
        <end position="407"/>
    </location>
</feature>
<keyword evidence="8" id="KW-1185">Reference proteome</keyword>
<evidence type="ECO:0000256" key="1">
    <source>
        <dbReference type="ARBA" id="ARBA00004141"/>
    </source>
</evidence>
<feature type="transmembrane region" description="Helical" evidence="6">
    <location>
        <begin position="193"/>
        <end position="213"/>
    </location>
</feature>
<dbReference type="InterPro" id="IPR002528">
    <property type="entry name" value="MATE_fam"/>
</dbReference>
<dbReference type="Proteomes" id="UP001382455">
    <property type="component" value="Unassembled WGS sequence"/>
</dbReference>
<evidence type="ECO:0000256" key="2">
    <source>
        <dbReference type="ARBA" id="ARBA00010199"/>
    </source>
</evidence>
<feature type="transmembrane region" description="Helical" evidence="6">
    <location>
        <begin position="245"/>
        <end position="265"/>
    </location>
</feature>
<feature type="transmembrane region" description="Helical" evidence="6">
    <location>
        <begin position="357"/>
        <end position="378"/>
    </location>
</feature>
<feature type="transmembrane region" description="Helical" evidence="6">
    <location>
        <begin position="316"/>
        <end position="341"/>
    </location>
</feature>
<comment type="subcellular location">
    <subcellularLocation>
        <location evidence="1">Membrane</location>
        <topology evidence="1">Multi-pass membrane protein</topology>
    </subcellularLocation>
</comment>
<evidence type="ECO:0000313" key="8">
    <source>
        <dbReference type="Proteomes" id="UP001382455"/>
    </source>
</evidence>
<proteinExistence type="inferred from homology"/>
<keyword evidence="3 6" id="KW-0812">Transmembrane</keyword>
<keyword evidence="4 6" id="KW-1133">Transmembrane helix</keyword>
<sequence length="444" mass="48606">MKNFFTRHKSFHVGLLVLAWPMIVSNISVPLLGLVDTGVIGHLSDASFLAGVALGSMVINLLFWLAGFLRMSTTGLVAQAYGKDSKNGLLQELKRAALFAFAVALLLLAISPVISHFMGLFLSGSDAAIKHAQTYFNIRIFSAPAALLNMVLLAWMLGTQYSKGTLMIVLVTNVANIVLDIVFVVGFDWQVEGAALASVCADYIGLIAAVLLLKARFAKHGLSFSALLKTSLNGLTSTLKLNRDIFIRSLFLQLCFAFMTYYGGFLGDATLAANAVLLNFLLLVSFALDGIAYAVEAKVGQAKGRKKAQAIHLWVVIGRFWAFMFACLYSVMFLLLGSWIISMLTDLPNVLATAEKFLIWSIVLPPIASFCFLYDGVFVGLTRAKEMRNTMIFSALVGFAGVFVVSYPLGNHGLWLAMTCFMALRGLTLAKKYHDFWRSRQLLQ</sequence>
<dbReference type="PANTHER" id="PTHR42893:SF46">
    <property type="entry name" value="PROTEIN DETOXIFICATION 44, CHLOROPLASTIC"/>
    <property type="match status" value="1"/>
</dbReference>
<gene>
    <name evidence="7" type="ORF">WAE96_13310</name>
</gene>
<keyword evidence="5 6" id="KW-0472">Membrane</keyword>
<name>A0ABU8EUN2_9GAMM</name>
<feature type="transmembrane region" description="Helical" evidence="6">
    <location>
        <begin position="12"/>
        <end position="35"/>
    </location>
</feature>
<organism evidence="7 8">
    <name type="scientific">Pseudoalteromonas spongiae</name>
    <dbReference type="NCBI Taxonomy" id="298657"/>
    <lineage>
        <taxon>Bacteria</taxon>
        <taxon>Pseudomonadati</taxon>
        <taxon>Pseudomonadota</taxon>
        <taxon>Gammaproteobacteria</taxon>
        <taxon>Alteromonadales</taxon>
        <taxon>Pseudoalteromonadaceae</taxon>
        <taxon>Pseudoalteromonas</taxon>
    </lineage>
</organism>
<feature type="transmembrane region" description="Helical" evidence="6">
    <location>
        <begin position="165"/>
        <end position="187"/>
    </location>
</feature>
<dbReference type="CDD" id="cd13136">
    <property type="entry name" value="MATE_DinF_like"/>
    <property type="match status" value="1"/>
</dbReference>
<dbReference type="RefSeq" id="WP_336435757.1">
    <property type="nucleotide sequence ID" value="NZ_JBAWKS010000001.1"/>
</dbReference>
<evidence type="ECO:0000256" key="4">
    <source>
        <dbReference type="ARBA" id="ARBA00022989"/>
    </source>
</evidence>
<feature type="transmembrane region" description="Helical" evidence="6">
    <location>
        <begin position="138"/>
        <end position="158"/>
    </location>
</feature>